<evidence type="ECO:0000313" key="2">
    <source>
        <dbReference type="Proteomes" id="UP001055117"/>
    </source>
</evidence>
<protein>
    <submittedName>
        <fullName evidence="1">Uncharacterized protein</fullName>
    </submittedName>
</protein>
<organism evidence="1 2">
    <name type="scientific">Methylobacterium cerastii</name>
    <dbReference type="NCBI Taxonomy" id="932741"/>
    <lineage>
        <taxon>Bacteria</taxon>
        <taxon>Pseudomonadati</taxon>
        <taxon>Pseudomonadota</taxon>
        <taxon>Alphaproteobacteria</taxon>
        <taxon>Hyphomicrobiales</taxon>
        <taxon>Methylobacteriaceae</taxon>
        <taxon>Methylobacterium</taxon>
    </lineage>
</organism>
<proteinExistence type="predicted"/>
<accession>A0ABQ4QML4</accession>
<dbReference type="RefSeq" id="WP_238272786.1">
    <property type="nucleotide sequence ID" value="NZ_BPQG01000065.1"/>
</dbReference>
<keyword evidence="2" id="KW-1185">Reference proteome</keyword>
<dbReference type="Proteomes" id="UP001055117">
    <property type="component" value="Unassembled WGS sequence"/>
</dbReference>
<sequence length="77" mass="8725">MLATRQAGRRSTKAAAVIERLGDVVLLERPINAETLLSAVSSALRVRRRQYQARQHIREREEAQERLRIANETLAGC</sequence>
<dbReference type="EMBL" id="BPQG01000065">
    <property type="protein sequence ID" value="GJD46030.1"/>
    <property type="molecule type" value="Genomic_DNA"/>
</dbReference>
<comment type="caution">
    <text evidence="1">The sequence shown here is derived from an EMBL/GenBank/DDBJ whole genome shotgun (WGS) entry which is preliminary data.</text>
</comment>
<name>A0ABQ4QML4_9HYPH</name>
<evidence type="ECO:0000313" key="1">
    <source>
        <dbReference type="EMBL" id="GJD46030.1"/>
    </source>
</evidence>
<reference evidence="1 2" key="1">
    <citation type="journal article" date="2021" name="Front. Microbiol.">
        <title>Comprehensive Comparative Genomics and Phenotyping of Methylobacterium Species.</title>
        <authorList>
            <person name="Alessa O."/>
            <person name="Ogura Y."/>
            <person name="Fujitani Y."/>
            <person name="Takami H."/>
            <person name="Hayashi T."/>
            <person name="Sahin N."/>
            <person name="Tani A."/>
        </authorList>
    </citation>
    <scope>NUCLEOTIDE SEQUENCE [LARGE SCALE GENOMIC DNA]</scope>
    <source>
        <strain evidence="1 2">DSM 23679</strain>
    </source>
</reference>
<gene>
    <name evidence="1" type="ORF">AFCDBAGC_3910</name>
</gene>